<evidence type="ECO:0000313" key="10">
    <source>
        <dbReference type="EMBL" id="KXI28374.1"/>
    </source>
</evidence>
<dbReference type="GO" id="GO:0000287">
    <property type="term" value="F:magnesium ion binding"/>
    <property type="evidence" value="ECO:0007669"/>
    <property type="project" value="UniProtKB-UniRule"/>
</dbReference>
<comment type="cofactor">
    <cofactor evidence="7">
        <name>Mg(2+)</name>
        <dbReference type="ChEBI" id="CHEBI:18420"/>
    </cofactor>
</comment>
<comment type="catalytic activity">
    <reaction evidence="7">
        <text>[glutamine synthetase]-L-tyrosine + ATP = [glutamine synthetase]-O(4)-(5'-adenylyl)-L-tyrosine + diphosphate</text>
        <dbReference type="Rhea" id="RHEA:18589"/>
        <dbReference type="Rhea" id="RHEA-COMP:10660"/>
        <dbReference type="Rhea" id="RHEA-COMP:10661"/>
        <dbReference type="ChEBI" id="CHEBI:30616"/>
        <dbReference type="ChEBI" id="CHEBI:33019"/>
        <dbReference type="ChEBI" id="CHEBI:46858"/>
        <dbReference type="ChEBI" id="CHEBI:83624"/>
        <dbReference type="EC" id="2.7.7.42"/>
    </reaction>
</comment>
<accession>A0A135ZZH5</accession>
<dbReference type="STRING" id="1799789.AX660_18600"/>
<evidence type="ECO:0000256" key="4">
    <source>
        <dbReference type="ARBA" id="ARBA00022840"/>
    </source>
</evidence>
<comment type="catalytic activity">
    <reaction evidence="7">
        <text>[glutamine synthetase]-O(4)-(5'-adenylyl)-L-tyrosine + phosphate = [glutamine synthetase]-L-tyrosine + ADP</text>
        <dbReference type="Rhea" id="RHEA:43716"/>
        <dbReference type="Rhea" id="RHEA-COMP:10660"/>
        <dbReference type="Rhea" id="RHEA-COMP:10661"/>
        <dbReference type="ChEBI" id="CHEBI:43474"/>
        <dbReference type="ChEBI" id="CHEBI:46858"/>
        <dbReference type="ChEBI" id="CHEBI:83624"/>
        <dbReference type="ChEBI" id="CHEBI:456216"/>
        <dbReference type="EC" id="2.7.7.89"/>
    </reaction>
</comment>
<evidence type="ECO:0000313" key="11">
    <source>
        <dbReference type="Proteomes" id="UP000070299"/>
    </source>
</evidence>
<feature type="domain" description="PII-uridylyltransferase/Glutamine-synthetase adenylyltransferase" evidence="9">
    <location>
        <begin position="302"/>
        <end position="435"/>
    </location>
</feature>
<keyword evidence="2 7" id="KW-0548">Nucleotidyltransferase</keyword>
<dbReference type="GO" id="GO:0047388">
    <property type="term" value="F:[glutamine synthetase]-adenylyl-L-tyrosine phosphorylase activity"/>
    <property type="evidence" value="ECO:0007669"/>
    <property type="project" value="UniProtKB-EC"/>
</dbReference>
<dbReference type="Gene3D" id="1.10.4050.10">
    <property type="entry name" value="Glutamine synthase adenylyltransferase GlnE"/>
    <property type="match status" value="1"/>
</dbReference>
<evidence type="ECO:0000256" key="7">
    <source>
        <dbReference type="HAMAP-Rule" id="MF_00802"/>
    </source>
</evidence>
<dbReference type="GO" id="GO:0005524">
    <property type="term" value="F:ATP binding"/>
    <property type="evidence" value="ECO:0007669"/>
    <property type="project" value="UniProtKB-UniRule"/>
</dbReference>
<dbReference type="NCBIfam" id="NF008292">
    <property type="entry name" value="PRK11072.1"/>
    <property type="match status" value="1"/>
</dbReference>
<dbReference type="SUPFAM" id="SSF81593">
    <property type="entry name" value="Nucleotidyltransferase substrate binding subunit/domain"/>
    <property type="match status" value="2"/>
</dbReference>
<keyword evidence="11" id="KW-1185">Reference proteome</keyword>
<keyword evidence="4 7" id="KW-0067">ATP-binding</keyword>
<dbReference type="EMBL" id="LSNE01000007">
    <property type="protein sequence ID" value="KXI28374.1"/>
    <property type="molecule type" value="Genomic_DNA"/>
</dbReference>
<keyword evidence="1 7" id="KW-0808">Transferase</keyword>
<comment type="similarity">
    <text evidence="7">Belongs to the GlnE family.</text>
</comment>
<dbReference type="InterPro" id="IPR005190">
    <property type="entry name" value="GlnE_rpt_dom"/>
</dbReference>
<comment type="caution">
    <text evidence="10">The sequence shown here is derived from an EMBL/GenBank/DDBJ whole genome shotgun (WGS) entry which is preliminary data.</text>
</comment>
<comment type="function">
    <text evidence="7">Involved in the regulation of glutamine synthetase GlnA, a key enzyme in the process to assimilate ammonia. When cellular nitrogen levels are high, the C-terminal adenylyl transferase (AT) inactivates GlnA by covalent transfer of an adenylyl group from ATP to specific tyrosine residue of GlnA, thus reducing its activity. Conversely, when nitrogen levels are low, the N-terminal adenylyl removase (AR) activates GlnA by removing the adenylyl group by phosphorolysis, increasing its activity. The regulatory region of GlnE binds the signal transduction protein PII (GlnB) which indicates the nitrogen status of the cell.</text>
</comment>
<dbReference type="InterPro" id="IPR043519">
    <property type="entry name" value="NT_sf"/>
</dbReference>
<feature type="region of interest" description="Adenylyl transferase" evidence="7">
    <location>
        <begin position="453"/>
        <end position="958"/>
    </location>
</feature>
<keyword evidence="5 7" id="KW-0460">Magnesium</keyword>
<dbReference type="CDD" id="cd05401">
    <property type="entry name" value="NT_GlnE_GlnD_like"/>
    <property type="match status" value="2"/>
</dbReference>
<dbReference type="HAMAP" id="MF_00802">
    <property type="entry name" value="GlnE"/>
    <property type="match status" value="1"/>
</dbReference>
<dbReference type="Gene3D" id="1.20.120.1510">
    <property type="match status" value="1"/>
</dbReference>
<sequence length="958" mass="109387">MSKLLTLSESLQQLATRRWSDLQQLADFAPQWADEQHDIQRVFALSDFIFEHCIKAPQVLNQLLTDVKANNPLPDYATLLRHKIAEVTNEVELHRCLRQFRHQHMMCIAWRDLLNLQNIETSLQQVSLLANQLIIQASDWLYAKLAERFGTPQGEFGPQPLLIIGMGKLGGAELNFSSDIDLIFTFPAQGETQGGRQSIEHQQFFTKLAQALIQALHQFTVEGQVFRVDMRLRPLGDSGPLVLHFDAFEDYYQEQGREWERYALLKGRILNSADPYTEILQGILKPFVYRRYLDFSAIESLRNMKALIQQEVRRRGLVNNIKLGQGGIREAEFIVQSLQLIRGGREPSLQVHSLLQAVAQLTELQVIPEKEAKQLLSSYLWLRKVEHCLQQFNDKQTQLLPDNEQDQSRLIAVLGYTTYADFLTSLQGYTDYIHSQFLLLIGEEKSDEVEAPSHELQAAIDLWQLQLDEAECQALLKPWLEAEQALKFKEILLEFNTRLSSSRIGQRGFNTLNSLMPLLIVNVLATPESNAVERLQRVLRVFNAILGRTAYLELLLANQGALKQLVSLCNASPWVTEQLARFPLLLDELINPATLYHPTELREYPSELRRALLRVEEQDLELQMETLRQFKLSQQLKIAAADIADALPIMKVSDHLTYLAEAIVGYVVDIAWQQIAEKHGEPTCTTAGPRSIVEKSFAVLGFGKLGGLELGYGSDLDLVFVHSCDGNQLSNGPKPIESSAFYFKLAQRIIHIFTTKTGLGLLYEVDMRLRPAGQSGLLVCHFNGFATYQHNEAWTWEHQALCRARFINGDKALQQNFMALRLEILSRQRDVNELRTQVVEMREKMRRHLAKGTTEHFDLKQDAGGIADIEFIVQFLTLTYCHQAHALATWTDNVRVLESLIDTGFIDPQAAVDLKTAYLMYRNHNHRLTLQNSGSALFNPELKKHQQNVKTIWQHIMQ</sequence>
<dbReference type="GO" id="GO:0000820">
    <property type="term" value="P:regulation of glutamine family amino acid metabolic process"/>
    <property type="evidence" value="ECO:0007669"/>
    <property type="project" value="UniProtKB-UniRule"/>
</dbReference>
<dbReference type="FunFam" id="1.20.120.330:FF:000005">
    <property type="entry name" value="Bifunctional glutamine synthetase adenylyltransferase/adenylyl-removing enzyme"/>
    <property type="match status" value="1"/>
</dbReference>
<protein>
    <recommendedName>
        <fullName evidence="7">Bifunctional glutamine synthetase adenylyltransferase/adenylyl-removing enzyme</fullName>
    </recommendedName>
    <alternativeName>
        <fullName evidence="7">ATP:glutamine synthetase adenylyltransferase</fullName>
    </alternativeName>
    <alternativeName>
        <fullName evidence="7">ATase</fullName>
    </alternativeName>
    <domain>
        <recommendedName>
            <fullName evidence="7">Glutamine synthetase adenylyl-L-tyrosine phosphorylase</fullName>
            <ecNumber evidence="7">2.7.7.89</ecNumber>
        </recommendedName>
        <alternativeName>
            <fullName evidence="7">Adenylyl removase</fullName>
            <shortName evidence="7">AR</shortName>
            <shortName evidence="7">AT-N</shortName>
        </alternativeName>
    </domain>
    <domain>
        <recommendedName>
            <fullName evidence="7">Glutamine synthetase adenylyl transferase</fullName>
            <ecNumber evidence="7">2.7.7.42</ecNumber>
        </recommendedName>
        <alternativeName>
            <fullName evidence="7">Adenylyl transferase</fullName>
            <shortName evidence="7">AT</shortName>
            <shortName evidence="7">AT-C</shortName>
        </alternativeName>
    </domain>
</protein>
<feature type="domain" description="Glutamate-ammonia ligase adenylyltransferase repeated" evidence="8">
    <location>
        <begin position="38"/>
        <end position="273"/>
    </location>
</feature>
<dbReference type="SUPFAM" id="SSF81301">
    <property type="entry name" value="Nucleotidyltransferase"/>
    <property type="match status" value="2"/>
</dbReference>
<organism evidence="10 11">
    <name type="scientific">Paraglaciecola hydrolytica</name>
    <dbReference type="NCBI Taxonomy" id="1799789"/>
    <lineage>
        <taxon>Bacteria</taxon>
        <taxon>Pseudomonadati</taxon>
        <taxon>Pseudomonadota</taxon>
        <taxon>Gammaproteobacteria</taxon>
        <taxon>Alteromonadales</taxon>
        <taxon>Alteromonadaceae</taxon>
        <taxon>Paraglaciecola</taxon>
    </lineage>
</organism>
<evidence type="ECO:0000259" key="8">
    <source>
        <dbReference type="Pfam" id="PF03710"/>
    </source>
</evidence>
<dbReference type="Gene3D" id="3.30.460.10">
    <property type="entry name" value="Beta Polymerase, domain 2"/>
    <property type="match status" value="2"/>
</dbReference>
<dbReference type="GO" id="GO:0005829">
    <property type="term" value="C:cytosol"/>
    <property type="evidence" value="ECO:0007669"/>
    <property type="project" value="TreeGrafter"/>
</dbReference>
<evidence type="ECO:0000256" key="2">
    <source>
        <dbReference type="ARBA" id="ARBA00022695"/>
    </source>
</evidence>
<keyword evidence="3 7" id="KW-0547">Nucleotide-binding</keyword>
<dbReference type="Pfam" id="PF03710">
    <property type="entry name" value="GlnE"/>
    <property type="match status" value="2"/>
</dbReference>
<evidence type="ECO:0000256" key="5">
    <source>
        <dbReference type="ARBA" id="ARBA00022842"/>
    </source>
</evidence>
<feature type="region of interest" description="Adenylyl removase" evidence="7">
    <location>
        <begin position="1"/>
        <end position="445"/>
    </location>
</feature>
<feature type="domain" description="PII-uridylyltransferase/Glutamine-synthetase adenylyltransferase" evidence="9">
    <location>
        <begin position="839"/>
        <end position="932"/>
    </location>
</feature>
<dbReference type="EC" id="2.7.7.42" evidence="7"/>
<dbReference type="PANTHER" id="PTHR30621:SF0">
    <property type="entry name" value="BIFUNCTIONAL GLUTAMINE SYNTHETASE ADENYLYLTRANSFERASE_ADENYLYL-REMOVING ENZYME"/>
    <property type="match status" value="1"/>
</dbReference>
<evidence type="ECO:0000256" key="3">
    <source>
        <dbReference type="ARBA" id="ARBA00022741"/>
    </source>
</evidence>
<dbReference type="FunFam" id="3.30.460.10:FF:000009">
    <property type="entry name" value="Bifunctional glutamine synthetase adenylyltransferase/adenylyl-removing enzyme"/>
    <property type="match status" value="1"/>
</dbReference>
<dbReference type="PANTHER" id="PTHR30621">
    <property type="entry name" value="GLUTAMINE SYNTHETASE ADENYLYLTRANSFERASE"/>
    <property type="match status" value="1"/>
</dbReference>
<dbReference type="Pfam" id="PF08335">
    <property type="entry name" value="GlnD_UR_UTase"/>
    <property type="match status" value="2"/>
</dbReference>
<dbReference type="EC" id="2.7.7.89" evidence="7"/>
<dbReference type="InterPro" id="IPR013546">
    <property type="entry name" value="PII_UdlTrfase/GS_AdlTrfase"/>
</dbReference>
<proteinExistence type="inferred from homology"/>
<keyword evidence="6 7" id="KW-0511">Multifunctional enzyme</keyword>
<gene>
    <name evidence="7" type="primary">glnE</name>
    <name evidence="10" type="ORF">AX660_18600</name>
</gene>
<dbReference type="OrthoDB" id="9759366at2"/>
<evidence type="ECO:0000256" key="1">
    <source>
        <dbReference type="ARBA" id="ARBA00022679"/>
    </source>
</evidence>
<reference evidence="11" key="1">
    <citation type="submission" date="2016-02" db="EMBL/GenBank/DDBJ databases">
        <authorList>
            <person name="Schultz-Johansen M."/>
            <person name="Glaring M.A."/>
            <person name="Bech P.K."/>
            <person name="Stougaard P."/>
        </authorList>
    </citation>
    <scope>NUCLEOTIDE SEQUENCE [LARGE SCALE GENOMIC DNA]</scope>
    <source>
        <strain evidence="11">S66</strain>
    </source>
</reference>
<feature type="domain" description="Glutamate-ammonia ligase adenylyltransferase repeated" evidence="8">
    <location>
        <begin position="562"/>
        <end position="818"/>
    </location>
</feature>
<name>A0A135ZZH5_9ALTE</name>
<evidence type="ECO:0000256" key="6">
    <source>
        <dbReference type="ARBA" id="ARBA00023268"/>
    </source>
</evidence>
<dbReference type="GO" id="GO:0008882">
    <property type="term" value="F:[glutamate-ammonia-ligase] adenylyltransferase activity"/>
    <property type="evidence" value="ECO:0007669"/>
    <property type="project" value="UniProtKB-UniRule"/>
</dbReference>
<evidence type="ECO:0000259" key="9">
    <source>
        <dbReference type="Pfam" id="PF08335"/>
    </source>
</evidence>
<dbReference type="Gene3D" id="1.20.120.330">
    <property type="entry name" value="Nucleotidyltransferases domain 2"/>
    <property type="match status" value="2"/>
</dbReference>
<dbReference type="InterPro" id="IPR023057">
    <property type="entry name" value="GlnE"/>
</dbReference>
<dbReference type="RefSeq" id="WP_068378595.1">
    <property type="nucleotide sequence ID" value="NZ_LSNE01000007.1"/>
</dbReference>
<dbReference type="AlphaFoldDB" id="A0A135ZZH5"/>
<dbReference type="Proteomes" id="UP000070299">
    <property type="component" value="Unassembled WGS sequence"/>
</dbReference>